<accession>A0A9Q0H3P6</accession>
<dbReference type="Gene3D" id="1.10.10.10">
    <property type="entry name" value="Winged helix-like DNA-binding domain superfamily/Winged helix DNA-binding domain"/>
    <property type="match status" value="1"/>
</dbReference>
<name>A0A9Q0H3P6_9MAGN</name>
<dbReference type="PANTHER" id="PTHR10015:SF322">
    <property type="entry name" value="HEAT STRESS TRANSCRIPTION FACTOR A-7A"/>
    <property type="match status" value="1"/>
</dbReference>
<proteinExistence type="predicted"/>
<dbReference type="GO" id="GO:0006357">
    <property type="term" value="P:regulation of transcription by RNA polymerase II"/>
    <property type="evidence" value="ECO:0007669"/>
    <property type="project" value="TreeGrafter"/>
</dbReference>
<dbReference type="OrthoDB" id="60033at2759"/>
<dbReference type="GO" id="GO:0000978">
    <property type="term" value="F:RNA polymerase II cis-regulatory region sequence-specific DNA binding"/>
    <property type="evidence" value="ECO:0007669"/>
    <property type="project" value="TreeGrafter"/>
</dbReference>
<evidence type="ECO:0000313" key="1">
    <source>
        <dbReference type="EMBL" id="KAJ4959038.1"/>
    </source>
</evidence>
<dbReference type="GO" id="GO:0003700">
    <property type="term" value="F:DNA-binding transcription factor activity"/>
    <property type="evidence" value="ECO:0007669"/>
    <property type="project" value="TreeGrafter"/>
</dbReference>
<keyword evidence="2" id="KW-1185">Reference proteome</keyword>
<dbReference type="PANTHER" id="PTHR10015">
    <property type="entry name" value="HEAT SHOCK TRANSCRIPTION FACTOR"/>
    <property type="match status" value="1"/>
</dbReference>
<evidence type="ECO:0000313" key="2">
    <source>
        <dbReference type="Proteomes" id="UP001141806"/>
    </source>
</evidence>
<dbReference type="AlphaFoldDB" id="A0A9Q0H3P6"/>
<organism evidence="1 2">
    <name type="scientific">Protea cynaroides</name>
    <dbReference type="NCBI Taxonomy" id="273540"/>
    <lineage>
        <taxon>Eukaryota</taxon>
        <taxon>Viridiplantae</taxon>
        <taxon>Streptophyta</taxon>
        <taxon>Embryophyta</taxon>
        <taxon>Tracheophyta</taxon>
        <taxon>Spermatophyta</taxon>
        <taxon>Magnoliopsida</taxon>
        <taxon>Proteales</taxon>
        <taxon>Proteaceae</taxon>
        <taxon>Protea</taxon>
    </lineage>
</organism>
<dbReference type="InterPro" id="IPR036388">
    <property type="entry name" value="WH-like_DNA-bd_sf"/>
</dbReference>
<reference evidence="1" key="1">
    <citation type="journal article" date="2023" name="Plant J.">
        <title>The genome of the king protea, Protea cynaroides.</title>
        <authorList>
            <person name="Chang J."/>
            <person name="Duong T.A."/>
            <person name="Schoeman C."/>
            <person name="Ma X."/>
            <person name="Roodt D."/>
            <person name="Barker N."/>
            <person name="Li Z."/>
            <person name="Van de Peer Y."/>
            <person name="Mizrachi E."/>
        </authorList>
    </citation>
    <scope>NUCLEOTIDE SEQUENCE</scope>
    <source>
        <tissue evidence="1">Young leaves</tissue>
    </source>
</reference>
<dbReference type="GO" id="GO:0005634">
    <property type="term" value="C:nucleus"/>
    <property type="evidence" value="ECO:0007669"/>
    <property type="project" value="TreeGrafter"/>
</dbReference>
<comment type="caution">
    <text evidence="1">The sequence shown here is derived from an EMBL/GenBank/DDBJ whole genome shotgun (WGS) entry which is preliminary data.</text>
</comment>
<dbReference type="GO" id="GO:0034605">
    <property type="term" value="P:cellular response to heat"/>
    <property type="evidence" value="ECO:0007669"/>
    <property type="project" value="TreeGrafter"/>
</dbReference>
<dbReference type="Proteomes" id="UP001141806">
    <property type="component" value="Unassembled WGS sequence"/>
</dbReference>
<gene>
    <name evidence="1" type="ORF">NE237_026149</name>
</gene>
<dbReference type="EMBL" id="JAMYWD010000010">
    <property type="protein sequence ID" value="KAJ4959038.1"/>
    <property type="molecule type" value="Genomic_DNA"/>
</dbReference>
<protein>
    <submittedName>
        <fullName evidence="1">Uncharacterized protein</fullName>
    </submittedName>
</protein>
<sequence>MAASARDGGEGAELLEALGIGGLGEVLKAMRYVCRGVAESRRGRGEELGFFMPMQSLLMHLLAKTAKRLVILGFRKVDPDKWKFANEGFLRGQKHLLKNVKRKKASSQPVSYLQDLAFASK</sequence>